<dbReference type="GO" id="GO:0003677">
    <property type="term" value="F:DNA binding"/>
    <property type="evidence" value="ECO:0007669"/>
    <property type="project" value="InterPro"/>
</dbReference>
<dbReference type="Gene3D" id="3.40.50.300">
    <property type="entry name" value="P-loop containing nucleotide triphosphate hydrolases"/>
    <property type="match status" value="2"/>
</dbReference>
<organism evidence="3 4">
    <name type="scientific">Sulfurimonas crateris</name>
    <dbReference type="NCBI Taxonomy" id="2574727"/>
    <lineage>
        <taxon>Bacteria</taxon>
        <taxon>Pseudomonadati</taxon>
        <taxon>Campylobacterota</taxon>
        <taxon>Epsilonproteobacteria</taxon>
        <taxon>Campylobacterales</taxon>
        <taxon>Sulfurimonadaceae</taxon>
        <taxon>Sulfurimonas</taxon>
    </lineage>
</organism>
<comment type="caution">
    <text evidence="3">The sequence shown here is derived from an EMBL/GenBank/DDBJ whole genome shotgun (WGS) entry which is preliminary data.</text>
</comment>
<dbReference type="AlphaFoldDB" id="A0A4U2Z7Z0"/>
<sequence length="362" mass="41761">MPRFQFWLPTDGNLTRIQRQAIDLREPIFLSGVPGTGKTVVSIKRLQYASSKGKKGIIFTYGKLLRKTIEEKLENNPKMPVDNIHNWMWNAQGNGQRRYFDIMTKDENIISTVQHLKAQGITYDEILVDEGQDLSLNTYKILKELTPSLSISADDAQQINNNEEATNENEILKLFAGLKKFELDDIFRSAYEIYSFAIQFVPNNARANDENLLERLKRKNSGADKPYIYLEKNLDGVYQSLRDIIDENPTDNIGILFEQRLHVDEFAKNLSDEYEVSKYRNQDVIPSELNNIIITTFKSAKGIEFDIVIIPYFPDGAMNRAEEYYVGATRAKNQVYFLAINDIPQIMTHFKEDSYELVDNRG</sequence>
<dbReference type="GO" id="GO:0005524">
    <property type="term" value="F:ATP binding"/>
    <property type="evidence" value="ECO:0007669"/>
    <property type="project" value="UniProtKB-KW"/>
</dbReference>
<dbReference type="InterPro" id="IPR027785">
    <property type="entry name" value="UvrD-like_helicase_C"/>
</dbReference>
<proteinExistence type="predicted"/>
<dbReference type="InterPro" id="IPR000212">
    <property type="entry name" value="DNA_helicase_UvrD/REP"/>
</dbReference>
<dbReference type="InterPro" id="IPR027417">
    <property type="entry name" value="P-loop_NTPase"/>
</dbReference>
<evidence type="ECO:0000313" key="4">
    <source>
        <dbReference type="Proteomes" id="UP000309561"/>
    </source>
</evidence>
<dbReference type="OrthoDB" id="5441773at2"/>
<dbReference type="EMBL" id="SZPX01000006">
    <property type="protein sequence ID" value="TKI69041.1"/>
    <property type="molecule type" value="Genomic_DNA"/>
</dbReference>
<dbReference type="PANTHER" id="PTHR11070:SF2">
    <property type="entry name" value="ATP-DEPENDENT DNA HELICASE SRS2"/>
    <property type="match status" value="1"/>
</dbReference>
<evidence type="ECO:0000259" key="2">
    <source>
        <dbReference type="Pfam" id="PF13538"/>
    </source>
</evidence>
<protein>
    <recommendedName>
        <fullName evidence="1">DNA 3'-5' helicase II</fullName>
    </recommendedName>
</protein>
<accession>A0A4U2Z7Z0</accession>
<dbReference type="Proteomes" id="UP000309561">
    <property type="component" value="Unassembled WGS sequence"/>
</dbReference>
<dbReference type="PANTHER" id="PTHR11070">
    <property type="entry name" value="UVRD / RECB / PCRA DNA HELICASE FAMILY MEMBER"/>
    <property type="match status" value="1"/>
</dbReference>
<keyword evidence="4" id="KW-1185">Reference proteome</keyword>
<dbReference type="GO" id="GO:0005829">
    <property type="term" value="C:cytosol"/>
    <property type="evidence" value="ECO:0007669"/>
    <property type="project" value="TreeGrafter"/>
</dbReference>
<dbReference type="RefSeq" id="WP_137014374.1">
    <property type="nucleotide sequence ID" value="NZ_SZPX01000006.1"/>
</dbReference>
<dbReference type="GO" id="GO:0016787">
    <property type="term" value="F:hydrolase activity"/>
    <property type="evidence" value="ECO:0007669"/>
    <property type="project" value="UniProtKB-KW"/>
</dbReference>
<name>A0A4U2Z7Z0_9BACT</name>
<dbReference type="GO" id="GO:0043138">
    <property type="term" value="F:3'-5' DNA helicase activity"/>
    <property type="evidence" value="ECO:0007669"/>
    <property type="project" value="TreeGrafter"/>
</dbReference>
<feature type="domain" description="UvrD-like helicase C-terminal" evidence="2">
    <location>
        <begin position="293"/>
        <end position="337"/>
    </location>
</feature>
<dbReference type="SUPFAM" id="SSF52540">
    <property type="entry name" value="P-loop containing nucleoside triphosphate hydrolases"/>
    <property type="match status" value="1"/>
</dbReference>
<dbReference type="Pfam" id="PF13538">
    <property type="entry name" value="UvrD_C_2"/>
    <property type="match status" value="1"/>
</dbReference>
<dbReference type="Pfam" id="PF13245">
    <property type="entry name" value="AAA_19"/>
    <property type="match status" value="1"/>
</dbReference>
<reference evidence="3 4" key="1">
    <citation type="submission" date="2019-04" db="EMBL/GenBank/DDBJ databases">
        <title>Sulfurimonas crateris sp. nov. a facultative anaerobic sulfur-oxidizing chemolithautotrophic bacterium isolated from a terrestrial mud vulcano.</title>
        <authorList>
            <person name="Ratnikova N.M."/>
            <person name="Slobodkin A.I."/>
            <person name="Merkel A.Y."/>
            <person name="Novikov A."/>
            <person name="Bonch-Osmolovskaya E.A."/>
            <person name="Slobodkina G.B."/>
        </authorList>
    </citation>
    <scope>NUCLEOTIDE SEQUENCE [LARGE SCALE GENOMIC DNA]</scope>
    <source>
        <strain evidence="3 4">SN118</strain>
    </source>
</reference>
<gene>
    <name evidence="3" type="ORF">FCU45_08760</name>
</gene>
<evidence type="ECO:0000313" key="3">
    <source>
        <dbReference type="EMBL" id="TKI69041.1"/>
    </source>
</evidence>
<evidence type="ECO:0000256" key="1">
    <source>
        <dbReference type="ARBA" id="ARBA00034923"/>
    </source>
</evidence>
<dbReference type="GO" id="GO:0000725">
    <property type="term" value="P:recombinational repair"/>
    <property type="evidence" value="ECO:0007669"/>
    <property type="project" value="TreeGrafter"/>
</dbReference>